<dbReference type="GO" id="GO:0006364">
    <property type="term" value="P:rRNA processing"/>
    <property type="evidence" value="ECO:0007669"/>
    <property type="project" value="TreeGrafter"/>
</dbReference>
<evidence type="ECO:0008006" key="4">
    <source>
        <dbReference type="Google" id="ProtNLM"/>
    </source>
</evidence>
<evidence type="ECO:0000313" key="3">
    <source>
        <dbReference type="Proteomes" id="UP001445335"/>
    </source>
</evidence>
<gene>
    <name evidence="2" type="ORF">WJX81_007774</name>
</gene>
<comment type="caution">
    <text evidence="2">The sequence shown here is derived from an EMBL/GenBank/DDBJ whole genome shotgun (WGS) entry which is preliminary data.</text>
</comment>
<reference evidence="2 3" key="1">
    <citation type="journal article" date="2024" name="Nat. Commun.">
        <title>Phylogenomics reveals the evolutionary origins of lichenization in chlorophyte algae.</title>
        <authorList>
            <person name="Puginier C."/>
            <person name="Libourel C."/>
            <person name="Otte J."/>
            <person name="Skaloud P."/>
            <person name="Haon M."/>
            <person name="Grisel S."/>
            <person name="Petersen M."/>
            <person name="Berrin J.G."/>
            <person name="Delaux P.M."/>
            <person name="Dal Grande F."/>
            <person name="Keller J."/>
        </authorList>
    </citation>
    <scope>NUCLEOTIDE SEQUENCE [LARGE SCALE GENOMIC DNA]</scope>
    <source>
        <strain evidence="2 3">SAG 245.80</strain>
    </source>
</reference>
<evidence type="ECO:0000256" key="1">
    <source>
        <dbReference type="SAM" id="MobiDB-lite"/>
    </source>
</evidence>
<organism evidence="2 3">
    <name type="scientific">Elliptochloris bilobata</name>
    <dbReference type="NCBI Taxonomy" id="381761"/>
    <lineage>
        <taxon>Eukaryota</taxon>
        <taxon>Viridiplantae</taxon>
        <taxon>Chlorophyta</taxon>
        <taxon>core chlorophytes</taxon>
        <taxon>Trebouxiophyceae</taxon>
        <taxon>Trebouxiophyceae incertae sedis</taxon>
        <taxon>Elliptochloris clade</taxon>
        <taxon>Elliptochloris</taxon>
    </lineage>
</organism>
<dbReference type="Proteomes" id="UP001445335">
    <property type="component" value="Unassembled WGS sequence"/>
</dbReference>
<keyword evidence="3" id="KW-1185">Reference proteome</keyword>
<dbReference type="AlphaFoldDB" id="A0AAW1RKC9"/>
<accession>A0AAW1RKC9</accession>
<dbReference type="GO" id="GO:0005634">
    <property type="term" value="C:nucleus"/>
    <property type="evidence" value="ECO:0007669"/>
    <property type="project" value="TreeGrafter"/>
</dbReference>
<name>A0AAW1RKC9_9CHLO</name>
<protein>
    <recommendedName>
        <fullName evidence="4">Pre-rRNA-processing protein RIX1 N-terminal domain-containing protein</fullName>
    </recommendedName>
</protein>
<dbReference type="PANTHER" id="PTHR34105:SF1">
    <property type="entry name" value="PROLINE-, GLUTAMIC ACID- AND LEUCINE-RICH PROTEIN 1"/>
    <property type="match status" value="1"/>
</dbReference>
<dbReference type="EMBL" id="JALJOU010000033">
    <property type="protein sequence ID" value="KAK9834202.1"/>
    <property type="molecule type" value="Genomic_DNA"/>
</dbReference>
<evidence type="ECO:0000313" key="2">
    <source>
        <dbReference type="EMBL" id="KAK9834202.1"/>
    </source>
</evidence>
<proteinExistence type="predicted"/>
<sequence>MPVVLPQLQEPPGDGRVAAAMADALSAALRALPAALRSHARPVERFAASALMAAGSPPGLRLAASQLLALVPRAAGDAGAWGDLCQRLLTEAHRQLDVAFLGLEDPALVTSARATLKPGGMGLLGGAPGPPSAGPAAAAGAGGGAGGAAALARLGGLLDCLERLLTGAFPVAVPLPGGTVLALLRRVLAMDTAPVAEGRVPASASAYAELISALPALHAAALGLLQTLLAVGRGALAPLQGPACALACDLLRRLAAGGARTLVVAAWPVREQVHAFSADVLAAAVQSAALRLLEALLQAGGASLPAEQRARADALAAHAAATTAAAAERLAREAETGGRERAWASASAAYGGQGDPGGVGAPELRAAALRALAASVLAPAPHRPPFLPLALELFRQGLLALAPDVVAVSGRALAACEALLHPRLGGGYAAGESEDSEGPLPEIDSGLSSSDEESGIEE</sequence>
<dbReference type="PANTHER" id="PTHR34105">
    <property type="entry name" value="PROLINE-, GLUTAMIC ACID- AND LEUCINE-RICH PROTEIN 1"/>
    <property type="match status" value="1"/>
</dbReference>
<feature type="region of interest" description="Disordered" evidence="1">
    <location>
        <begin position="427"/>
        <end position="458"/>
    </location>
</feature>